<reference evidence="2 3" key="1">
    <citation type="submission" date="2019-02" db="EMBL/GenBank/DDBJ databases">
        <title>Deep-cultivation of Planctomycetes and their phenomic and genomic characterization uncovers novel biology.</title>
        <authorList>
            <person name="Wiegand S."/>
            <person name="Jogler M."/>
            <person name="Boedeker C."/>
            <person name="Pinto D."/>
            <person name="Vollmers J."/>
            <person name="Rivas-Marin E."/>
            <person name="Kohn T."/>
            <person name="Peeters S.H."/>
            <person name="Heuer A."/>
            <person name="Rast P."/>
            <person name="Oberbeckmann S."/>
            <person name="Bunk B."/>
            <person name="Jeske O."/>
            <person name="Meyerdierks A."/>
            <person name="Storesund J.E."/>
            <person name="Kallscheuer N."/>
            <person name="Luecker S."/>
            <person name="Lage O.M."/>
            <person name="Pohl T."/>
            <person name="Merkel B.J."/>
            <person name="Hornburger P."/>
            <person name="Mueller R.-W."/>
            <person name="Bruemmer F."/>
            <person name="Labrenz M."/>
            <person name="Spormann A.M."/>
            <person name="Op den Camp H."/>
            <person name="Overmann J."/>
            <person name="Amann R."/>
            <person name="Jetten M.S.M."/>
            <person name="Mascher T."/>
            <person name="Medema M.H."/>
            <person name="Devos D.P."/>
            <person name="Kaster A.-K."/>
            <person name="Ovreas L."/>
            <person name="Rohde M."/>
            <person name="Galperin M.Y."/>
            <person name="Jogler C."/>
        </authorList>
    </citation>
    <scope>NUCLEOTIDE SEQUENCE [LARGE SCALE GENOMIC DNA]</scope>
    <source>
        <strain evidence="2 3">ETA_A8</strain>
    </source>
</reference>
<name>A0A517Y8Z0_9BACT</name>
<evidence type="ECO:0000313" key="2">
    <source>
        <dbReference type="EMBL" id="QDU26686.1"/>
    </source>
</evidence>
<keyword evidence="1" id="KW-1133">Transmembrane helix</keyword>
<evidence type="ECO:0000313" key="3">
    <source>
        <dbReference type="Proteomes" id="UP000315017"/>
    </source>
</evidence>
<proteinExistence type="predicted"/>
<organism evidence="2 3">
    <name type="scientific">Anatilimnocola aggregata</name>
    <dbReference type="NCBI Taxonomy" id="2528021"/>
    <lineage>
        <taxon>Bacteria</taxon>
        <taxon>Pseudomonadati</taxon>
        <taxon>Planctomycetota</taxon>
        <taxon>Planctomycetia</taxon>
        <taxon>Pirellulales</taxon>
        <taxon>Pirellulaceae</taxon>
        <taxon>Anatilimnocola</taxon>
    </lineage>
</organism>
<feature type="transmembrane region" description="Helical" evidence="1">
    <location>
        <begin position="12"/>
        <end position="33"/>
    </location>
</feature>
<dbReference type="KEGG" id="aagg:ETAA8_17670"/>
<sequence length="283" mass="30239">MLIFSGISNPYVRLALAITICGAVCLAPMCASARSRRSGRGKSSAAAAAARRQAMIQQAQAQIAAAQTVLSAAESQGGNAQTQLTSSLSKMQQATDAFKQAHETEHGLLKELTEIEHEILGEQSVDTPYGRAATEIAQAKRELASIKAQLLSQSDVSTKLIGLKGVALTTAANEVLESHQPYLFALLRVRTAGREIDDVRTALFRADEDWRQTSEALTQVRQDIDSAKQQAIVTGFARMKPLHEYRKASDAAAAARTVIAQAEGVLQSLNATNKPPAASSKKK</sequence>
<keyword evidence="1" id="KW-0812">Transmembrane</keyword>
<keyword evidence="1" id="KW-0472">Membrane</keyword>
<dbReference type="EMBL" id="CP036274">
    <property type="protein sequence ID" value="QDU26686.1"/>
    <property type="molecule type" value="Genomic_DNA"/>
</dbReference>
<protein>
    <submittedName>
        <fullName evidence="2">Uncharacterized protein</fullName>
    </submittedName>
</protein>
<evidence type="ECO:0000256" key="1">
    <source>
        <dbReference type="SAM" id="Phobius"/>
    </source>
</evidence>
<dbReference type="Proteomes" id="UP000315017">
    <property type="component" value="Chromosome"/>
</dbReference>
<accession>A0A517Y8Z0</accession>
<keyword evidence="3" id="KW-1185">Reference proteome</keyword>
<gene>
    <name evidence="2" type="ORF">ETAA8_17670</name>
</gene>
<dbReference type="AlphaFoldDB" id="A0A517Y8Z0"/>